<dbReference type="RefSeq" id="WP_090078247.1">
    <property type="nucleotide sequence ID" value="NZ_FOQT01000001.1"/>
</dbReference>
<keyword evidence="1" id="KW-0472">Membrane</keyword>
<name>A0A1I3CWG3_9FLAO</name>
<dbReference type="STRING" id="1125876.SAMN05443292_0122"/>
<feature type="transmembrane region" description="Helical" evidence="1">
    <location>
        <begin position="69"/>
        <end position="90"/>
    </location>
</feature>
<feature type="transmembrane region" description="Helical" evidence="1">
    <location>
        <begin position="110"/>
        <end position="130"/>
    </location>
</feature>
<evidence type="ECO:0000256" key="1">
    <source>
        <dbReference type="SAM" id="Phobius"/>
    </source>
</evidence>
<dbReference type="EMBL" id="FOQT01000001">
    <property type="protein sequence ID" value="SFH78852.1"/>
    <property type="molecule type" value="Genomic_DNA"/>
</dbReference>
<reference evidence="2 3" key="1">
    <citation type="submission" date="2016-10" db="EMBL/GenBank/DDBJ databases">
        <authorList>
            <person name="de Groot N.N."/>
        </authorList>
    </citation>
    <scope>NUCLEOTIDE SEQUENCE [LARGE SCALE GENOMIC DNA]</scope>
    <source>
        <strain evidence="2 3">DSM 26000</strain>
    </source>
</reference>
<keyword evidence="1" id="KW-1133">Transmembrane helix</keyword>
<organism evidence="2 3">
    <name type="scientific">Halpernia frigidisoli</name>
    <dbReference type="NCBI Taxonomy" id="1125876"/>
    <lineage>
        <taxon>Bacteria</taxon>
        <taxon>Pseudomonadati</taxon>
        <taxon>Bacteroidota</taxon>
        <taxon>Flavobacteriia</taxon>
        <taxon>Flavobacteriales</taxon>
        <taxon>Weeksellaceae</taxon>
        <taxon>Chryseobacterium group</taxon>
        <taxon>Halpernia</taxon>
    </lineage>
</organism>
<accession>A0A1I3CWG3</accession>
<dbReference type="AlphaFoldDB" id="A0A1I3CWG3"/>
<keyword evidence="1" id="KW-0812">Transmembrane</keyword>
<keyword evidence="3" id="KW-1185">Reference proteome</keyword>
<dbReference type="OrthoDB" id="1120881at2"/>
<feature type="transmembrane region" description="Helical" evidence="1">
    <location>
        <begin position="183"/>
        <end position="201"/>
    </location>
</feature>
<gene>
    <name evidence="2" type="ORF">SAMN05443292_0122</name>
</gene>
<dbReference type="Proteomes" id="UP000198931">
    <property type="component" value="Unassembled WGS sequence"/>
</dbReference>
<evidence type="ECO:0000313" key="2">
    <source>
        <dbReference type="EMBL" id="SFH78852.1"/>
    </source>
</evidence>
<evidence type="ECO:0000313" key="3">
    <source>
        <dbReference type="Proteomes" id="UP000198931"/>
    </source>
</evidence>
<sequence>METKNYNEDLSHIRNMMERSSKFISLSGLSGVVAGLIALAGGGFVYYLFQQAGFNYFEGKTIILTDDLVKKLFFTGLAIAVLAIISGYLFTAKKSRKTNSQMWNSTTKRLLFNFAVPLATGGIFCLALLYHHSFVFIAPATLIFYGLALVNAEKYTFSDVKYLGYCQIVLGLLSMFFLGWGLVFWMIGFGVLHIFYGLIMYRKYK</sequence>
<proteinExistence type="predicted"/>
<feature type="transmembrane region" description="Helical" evidence="1">
    <location>
        <begin position="23"/>
        <end position="49"/>
    </location>
</feature>
<protein>
    <submittedName>
        <fullName evidence="2">Uncharacterized protein</fullName>
    </submittedName>
</protein>